<dbReference type="InterPro" id="IPR021508">
    <property type="entry name" value="Gp17-like"/>
</dbReference>
<evidence type="ECO:0000313" key="1">
    <source>
        <dbReference type="EMBL" id="SHI87777.1"/>
    </source>
</evidence>
<dbReference type="eggNOG" id="ENOG5030R3V">
    <property type="taxonomic scope" value="Bacteria"/>
</dbReference>
<dbReference type="AlphaFoldDB" id="A0A1M6EQI6"/>
<dbReference type="Proteomes" id="UP000184192">
    <property type="component" value="Unassembled WGS sequence"/>
</dbReference>
<accession>A0A1M6EQI6</accession>
<dbReference type="InterPro" id="IPR053745">
    <property type="entry name" value="Viral_Tail_Comp_sf"/>
</dbReference>
<dbReference type="EMBL" id="FQZN01000010">
    <property type="protein sequence ID" value="SHI87777.1"/>
    <property type="molecule type" value="Genomic_DNA"/>
</dbReference>
<evidence type="ECO:0000313" key="2">
    <source>
        <dbReference type="Proteomes" id="UP000184192"/>
    </source>
</evidence>
<dbReference type="Pfam" id="PF11367">
    <property type="entry name" value="Tail_completion_gp17"/>
    <property type="match status" value="1"/>
</dbReference>
<proteinExistence type="predicted"/>
<dbReference type="GeneID" id="92711981"/>
<name>A0A1M6EQI6_9BACE</name>
<sequence length="131" mass="14821">MSLSIGAHIYEKLASSASLKELVEDKIFPLSTVQETTFPFILYKRNSLVPNVTKDRYATGDNVEVEIVVADNKYLRSVAIAEEVRSLIERKTGEYKMFSVVDAVLISTDESFAEDTFIQRLTFSFETEPNI</sequence>
<dbReference type="RefSeq" id="WP_025833587.1">
    <property type="nucleotide sequence ID" value="NZ_FQZN01000010.1"/>
</dbReference>
<reference evidence="2" key="1">
    <citation type="submission" date="2016-11" db="EMBL/GenBank/DDBJ databases">
        <authorList>
            <person name="Varghese N."/>
            <person name="Submissions S."/>
        </authorList>
    </citation>
    <scope>NUCLEOTIDE SEQUENCE [LARGE SCALE GENOMIC DNA]</scope>
    <source>
        <strain evidence="2">DSM 26884</strain>
    </source>
</reference>
<organism evidence="1 2">
    <name type="scientific">Bacteroides stercorirosoris</name>
    <dbReference type="NCBI Taxonomy" id="871324"/>
    <lineage>
        <taxon>Bacteria</taxon>
        <taxon>Pseudomonadati</taxon>
        <taxon>Bacteroidota</taxon>
        <taxon>Bacteroidia</taxon>
        <taxon>Bacteroidales</taxon>
        <taxon>Bacteroidaceae</taxon>
        <taxon>Bacteroides</taxon>
    </lineage>
</organism>
<dbReference type="Gene3D" id="3.30.2000.30">
    <property type="match status" value="1"/>
</dbReference>
<protein>
    <recommendedName>
        <fullName evidence="3">DUF3168 domain-containing protein</fullName>
    </recommendedName>
</protein>
<keyword evidence="2" id="KW-1185">Reference proteome</keyword>
<evidence type="ECO:0008006" key="3">
    <source>
        <dbReference type="Google" id="ProtNLM"/>
    </source>
</evidence>
<gene>
    <name evidence="1" type="ORF">SAMN05444350_11016</name>
</gene>